<feature type="region of interest" description="Disordered" evidence="1">
    <location>
        <begin position="207"/>
        <end position="253"/>
    </location>
</feature>
<feature type="region of interest" description="Disordered" evidence="1">
    <location>
        <begin position="398"/>
        <end position="419"/>
    </location>
</feature>
<gene>
    <name evidence="2" type="ORF">GA_TR8246_c0_g1_i1_g.26698</name>
</gene>
<feature type="region of interest" description="Disordered" evidence="1">
    <location>
        <begin position="447"/>
        <end position="511"/>
    </location>
</feature>
<name>A0A1J3D1D6_NOCCA</name>
<organism evidence="2">
    <name type="scientific">Noccaea caerulescens</name>
    <name type="common">Alpine penny-cress</name>
    <name type="synonym">Thlaspi caerulescens</name>
    <dbReference type="NCBI Taxonomy" id="107243"/>
    <lineage>
        <taxon>Eukaryota</taxon>
        <taxon>Viridiplantae</taxon>
        <taxon>Streptophyta</taxon>
        <taxon>Embryophyta</taxon>
        <taxon>Tracheophyta</taxon>
        <taxon>Spermatophyta</taxon>
        <taxon>Magnoliopsida</taxon>
        <taxon>eudicotyledons</taxon>
        <taxon>Gunneridae</taxon>
        <taxon>Pentapetalae</taxon>
        <taxon>rosids</taxon>
        <taxon>malvids</taxon>
        <taxon>Brassicales</taxon>
        <taxon>Brassicaceae</taxon>
        <taxon>Coluteocarpeae</taxon>
        <taxon>Noccaea</taxon>
    </lineage>
</organism>
<protein>
    <recommendedName>
        <fullName evidence="3">DUF3527 domain-containing protein</fullName>
    </recommendedName>
</protein>
<sequence length="793" mass="87462">MLLDFIDSRADEMATRRELRGFLKQSQRTSEIADAPLPSNLNSTGQASGIDNEIRVRSKRSSHSRKKCVNESLEHKDDELVKYMSKLPGYLQRMESGEESVQSNVLNVGVLDWGRLEKWKHGRARGGERSGKIERKVSPTATATASTSSRVVPNDSHRCKIDDQERIFPNLGKGKASRDLQHSVRCTLEPELASRDSLNKQEIATCSSYKSSGRDHQGAGKSRRSASYRESTSGLLSEMGNSGGSLGTKETQKRAGMIHAQEARERATESGRKCVENLDGEEKIIGDMKAGLASGKQENQISNIILLRSRRQSRSNLSGESHVSLDDNMRRVAREVTRSLDLSDGISSSLELSSQIPRSCPLSIDLERDAEDRMLPTGVDLSRQKERFGVKMHSKIFDQEMPEDESGKSRHHPPSKRFSFSFGRLSRSFSSKEDSADSIIKADSMRFDGSVCPSQSSNTEKQYGSRVSPLRRLLLKPKGSENVLPSKERSSSKPTNVIDVPLQDEKKQDTSRTRALFQLTIRNGIPLFQFVVDDNNSNKKKKKKSSRSVLGATMNSSASSILKEDDTVQYCTFYSVQEAKKEKSGSWLIHGHKEKQGGFVYNVIGQMRLSSSSMSSDITEEKSGNIFSRVVAESVLFDGSEQVTGRKEVAAVVIKKKPVEETSVIIPGGVHSFPEKGAPSPLISRWRSGGVCDCGGWDVGCKLHVLSNKSILNEFGQSFRLYDQEGSEDESGPGLAMTEVKTGIYRVEFGSFLSHLQAFFVCVTVITCASEEESATGKSSSPFAPPLSPVGRV</sequence>
<feature type="compositionally biased region" description="Basic and acidic residues" evidence="1">
    <location>
        <begin position="122"/>
        <end position="137"/>
    </location>
</feature>
<evidence type="ECO:0008006" key="3">
    <source>
        <dbReference type="Google" id="ProtNLM"/>
    </source>
</evidence>
<proteinExistence type="predicted"/>
<feature type="compositionally biased region" description="Polar residues" evidence="1">
    <location>
        <begin position="452"/>
        <end position="462"/>
    </location>
</feature>
<feature type="region of interest" description="Disordered" evidence="1">
    <location>
        <begin position="122"/>
        <end position="155"/>
    </location>
</feature>
<evidence type="ECO:0000256" key="1">
    <source>
        <dbReference type="SAM" id="MobiDB-lite"/>
    </source>
</evidence>
<dbReference type="PANTHER" id="PTHR31390:SF12">
    <property type="entry name" value="PUTATIVE (DUF3527)-RELATED"/>
    <property type="match status" value="1"/>
</dbReference>
<dbReference type="PANTHER" id="PTHR31390">
    <property type="entry name" value="EXPRESSED PROTEIN"/>
    <property type="match status" value="1"/>
</dbReference>
<dbReference type="Pfam" id="PF12043">
    <property type="entry name" value="DUF3527"/>
    <property type="match status" value="1"/>
</dbReference>
<accession>A0A1J3D1D6</accession>
<dbReference type="EMBL" id="GEVI01019618">
    <property type="protein sequence ID" value="JAU12702.1"/>
    <property type="molecule type" value="Transcribed_RNA"/>
</dbReference>
<dbReference type="InterPro" id="IPR021916">
    <property type="entry name" value="DUF3527"/>
</dbReference>
<reference evidence="2" key="1">
    <citation type="submission" date="2016-07" db="EMBL/GenBank/DDBJ databases">
        <title>De novo transcriptome assembly of four accessions of the metal hyperaccumulator plant Noccaea caerulescens.</title>
        <authorList>
            <person name="Blande D."/>
            <person name="Halimaa P."/>
            <person name="Tervahauta A.I."/>
            <person name="Aarts M.G."/>
            <person name="Karenlampi S.O."/>
        </authorList>
    </citation>
    <scope>NUCLEOTIDE SEQUENCE</scope>
</reference>
<dbReference type="AlphaFoldDB" id="A0A1J3D1D6"/>
<feature type="compositionally biased region" description="Low complexity" evidence="1">
    <location>
        <begin position="140"/>
        <end position="149"/>
    </location>
</feature>
<evidence type="ECO:0000313" key="2">
    <source>
        <dbReference type="EMBL" id="JAU12702.1"/>
    </source>
</evidence>